<accession>A0ACC0SA51</accession>
<organism evidence="1 2">
    <name type="scientific">Populus trichocarpa</name>
    <name type="common">Western balsam poplar</name>
    <name type="synonym">Populus balsamifera subsp. trichocarpa</name>
    <dbReference type="NCBI Taxonomy" id="3694"/>
    <lineage>
        <taxon>Eukaryota</taxon>
        <taxon>Viridiplantae</taxon>
        <taxon>Streptophyta</taxon>
        <taxon>Embryophyta</taxon>
        <taxon>Tracheophyta</taxon>
        <taxon>Spermatophyta</taxon>
        <taxon>Magnoliopsida</taxon>
        <taxon>eudicotyledons</taxon>
        <taxon>Gunneridae</taxon>
        <taxon>Pentapetalae</taxon>
        <taxon>rosids</taxon>
        <taxon>fabids</taxon>
        <taxon>Malpighiales</taxon>
        <taxon>Salicaceae</taxon>
        <taxon>Saliceae</taxon>
        <taxon>Populus</taxon>
    </lineage>
</organism>
<reference evidence="1 2" key="1">
    <citation type="journal article" date="2006" name="Science">
        <title>The genome of black cottonwood, Populus trichocarpa (Torr. &amp; Gray).</title>
        <authorList>
            <person name="Tuskan G.A."/>
            <person name="Difazio S."/>
            <person name="Jansson S."/>
            <person name="Bohlmann J."/>
            <person name="Grigoriev I."/>
            <person name="Hellsten U."/>
            <person name="Putnam N."/>
            <person name="Ralph S."/>
            <person name="Rombauts S."/>
            <person name="Salamov A."/>
            <person name="Schein J."/>
            <person name="Sterck L."/>
            <person name="Aerts A."/>
            <person name="Bhalerao R.R."/>
            <person name="Bhalerao R.P."/>
            <person name="Blaudez D."/>
            <person name="Boerjan W."/>
            <person name="Brun A."/>
            <person name="Brunner A."/>
            <person name="Busov V."/>
            <person name="Campbell M."/>
            <person name="Carlson J."/>
            <person name="Chalot M."/>
            <person name="Chapman J."/>
            <person name="Chen G.L."/>
            <person name="Cooper D."/>
            <person name="Coutinho P.M."/>
            <person name="Couturier J."/>
            <person name="Covert S."/>
            <person name="Cronk Q."/>
            <person name="Cunningham R."/>
            <person name="Davis J."/>
            <person name="Degroeve S."/>
            <person name="Dejardin A."/>
            <person name="Depamphilis C."/>
            <person name="Detter J."/>
            <person name="Dirks B."/>
            <person name="Dubchak I."/>
            <person name="Duplessis S."/>
            <person name="Ehlting J."/>
            <person name="Ellis B."/>
            <person name="Gendler K."/>
            <person name="Goodstein D."/>
            <person name="Gribskov M."/>
            <person name="Grimwood J."/>
            <person name="Groover A."/>
            <person name="Gunter L."/>
            <person name="Hamberger B."/>
            <person name="Heinze B."/>
            <person name="Helariutta Y."/>
            <person name="Henrissat B."/>
            <person name="Holligan D."/>
            <person name="Holt R."/>
            <person name="Huang W."/>
            <person name="Islam-Faridi N."/>
            <person name="Jones S."/>
            <person name="Jones-Rhoades M."/>
            <person name="Jorgensen R."/>
            <person name="Joshi C."/>
            <person name="Kangasjarvi J."/>
            <person name="Karlsson J."/>
            <person name="Kelleher C."/>
            <person name="Kirkpatrick R."/>
            <person name="Kirst M."/>
            <person name="Kohler A."/>
            <person name="Kalluri U."/>
            <person name="Larimer F."/>
            <person name="Leebens-Mack J."/>
            <person name="Leple J.C."/>
            <person name="Locascio P."/>
            <person name="Lou Y."/>
            <person name="Lucas S."/>
            <person name="Martin F."/>
            <person name="Montanini B."/>
            <person name="Napoli C."/>
            <person name="Nelson D.R."/>
            <person name="Nelson C."/>
            <person name="Nieminen K."/>
            <person name="Nilsson O."/>
            <person name="Pereda V."/>
            <person name="Peter G."/>
            <person name="Philippe R."/>
            <person name="Pilate G."/>
            <person name="Poliakov A."/>
            <person name="Razumovskaya J."/>
            <person name="Richardson P."/>
            <person name="Rinaldi C."/>
            <person name="Ritland K."/>
            <person name="Rouze P."/>
            <person name="Ryaboy D."/>
            <person name="Schmutz J."/>
            <person name="Schrader J."/>
            <person name="Segerman B."/>
            <person name="Shin H."/>
            <person name="Siddiqui A."/>
            <person name="Sterky F."/>
            <person name="Terry A."/>
            <person name="Tsai C.J."/>
            <person name="Uberbacher E."/>
            <person name="Unneberg P."/>
            <person name="Vahala J."/>
            <person name="Wall K."/>
            <person name="Wessler S."/>
            <person name="Yang G."/>
            <person name="Yin T."/>
            <person name="Douglas C."/>
            <person name="Marra M."/>
            <person name="Sandberg G."/>
            <person name="Van de Peer Y."/>
            <person name="Rokhsar D."/>
        </authorList>
    </citation>
    <scope>NUCLEOTIDE SEQUENCE [LARGE SCALE GENOMIC DNA]</scope>
    <source>
        <strain evidence="2">cv. Nisqually</strain>
    </source>
</reference>
<evidence type="ECO:0000313" key="2">
    <source>
        <dbReference type="Proteomes" id="UP000006729"/>
    </source>
</evidence>
<protein>
    <submittedName>
        <fullName evidence="1">Uncharacterized protein</fullName>
    </submittedName>
</protein>
<keyword evidence="2" id="KW-1185">Reference proteome</keyword>
<name>A0ACC0SA51_POPTR</name>
<evidence type="ECO:0000313" key="1">
    <source>
        <dbReference type="EMBL" id="KAI9386258.1"/>
    </source>
</evidence>
<sequence length="159" mass="17670">MFANYASSFNNRCGGRKYNSGQGQNYTPNTSYYTYRGRGHGGRYGQNGRHNSTNSEKPQCQLYGKFGHTVQVCYLKFDIFYQSSQNSCTPFSNAGNQNSIPAMIASSNNLVDDTWYLDFRASHHLTQNVENITSSTPYMGTNKVTIGNGKHLSISNTGS</sequence>
<comment type="caution">
    <text evidence="1">The sequence shown here is derived from an EMBL/GenBank/DDBJ whole genome shotgun (WGS) entry which is preliminary data.</text>
</comment>
<dbReference type="EMBL" id="CM009299">
    <property type="protein sequence ID" value="KAI9386258.1"/>
    <property type="molecule type" value="Genomic_DNA"/>
</dbReference>
<proteinExistence type="predicted"/>
<dbReference type="Proteomes" id="UP000006729">
    <property type="component" value="Chromosome 10"/>
</dbReference>
<gene>
    <name evidence="1" type="ORF">POPTR_010G000301v4</name>
</gene>